<dbReference type="Pfam" id="PF16069">
    <property type="entry name" value="DUF4811"/>
    <property type="match status" value="1"/>
</dbReference>
<sequence>MIFIILILSAAATAFFFILAQKKWQQSLSFVFAFLFILSIGLIVANFNQHFGMAQETSTQTLNLVSSVKGQDTDALLYKPLGDGTEKVYLYQTEEMDEPKSTASQDVKNHINQDADQAQLTIKTTEWVYKNDFYQTLFAMAGNNHEFIRQDNQFDLPSDWQVISAE</sequence>
<evidence type="ECO:0000313" key="1">
    <source>
        <dbReference type="EMBL" id="GBD67957.1"/>
    </source>
</evidence>
<accession>A0A2H6C8D9</accession>
<protein>
    <submittedName>
        <fullName evidence="1">Uncharacterized protein</fullName>
    </submittedName>
</protein>
<comment type="caution">
    <text evidence="1">The sequence shown here is derived from an EMBL/GenBank/DDBJ whole genome shotgun (WGS) entry which is preliminary data.</text>
</comment>
<dbReference type="Proteomes" id="UP000236214">
    <property type="component" value="Unassembled WGS sequence"/>
</dbReference>
<evidence type="ECO:0000313" key="2">
    <source>
        <dbReference type="Proteomes" id="UP000236214"/>
    </source>
</evidence>
<dbReference type="AlphaFoldDB" id="A0A2H6C8D9"/>
<reference evidence="1 2" key="1">
    <citation type="submission" date="2016-05" db="EMBL/GenBank/DDBJ databases">
        <title>Whole genome sequencing of Tetragenococcus halophilus subsp. halophilus NISL 7118.</title>
        <authorList>
            <person name="Shiwa Y."/>
            <person name="Nishimura I."/>
            <person name="Yoshikawa H."/>
            <person name="Koyama Y."/>
            <person name="Oguma T."/>
        </authorList>
    </citation>
    <scope>NUCLEOTIDE SEQUENCE [LARGE SCALE GENOMIC DNA]</scope>
    <source>
        <strain evidence="1 2">NISL 7118</strain>
    </source>
</reference>
<dbReference type="GeneID" id="64055157"/>
<proteinExistence type="predicted"/>
<dbReference type="RefSeq" id="WP_014125805.1">
    <property type="nucleotide sequence ID" value="NZ_BAABQP010000016.1"/>
</dbReference>
<keyword evidence="2" id="KW-1185">Reference proteome</keyword>
<dbReference type="EMBL" id="BDEC01000030">
    <property type="protein sequence ID" value="GBD67957.1"/>
    <property type="molecule type" value="Genomic_DNA"/>
</dbReference>
<dbReference type="InterPro" id="IPR032083">
    <property type="entry name" value="DUF4811"/>
</dbReference>
<gene>
    <name evidence="1" type="ORF">TEHN7118_0763</name>
</gene>
<name>A0A2H6C8D9_TETHA</name>
<organism evidence="1 2">
    <name type="scientific">Tetragenococcus halophilus subsp. halophilus</name>
    <dbReference type="NCBI Taxonomy" id="1513897"/>
    <lineage>
        <taxon>Bacteria</taxon>
        <taxon>Bacillati</taxon>
        <taxon>Bacillota</taxon>
        <taxon>Bacilli</taxon>
        <taxon>Lactobacillales</taxon>
        <taxon>Enterococcaceae</taxon>
        <taxon>Tetragenococcus</taxon>
    </lineage>
</organism>